<dbReference type="Gene3D" id="1.10.20.10">
    <property type="entry name" value="Histone, subunit A"/>
    <property type="match status" value="1"/>
</dbReference>
<keyword evidence="5" id="KW-0158">Chromosome</keyword>
<evidence type="ECO:0000256" key="4">
    <source>
        <dbReference type="ARBA" id="ARBA00010343"/>
    </source>
</evidence>
<dbReference type="GO" id="GO:0005634">
    <property type="term" value="C:nucleus"/>
    <property type="evidence" value="ECO:0007669"/>
    <property type="project" value="UniProtKB-SubCell"/>
</dbReference>
<comment type="similarity">
    <text evidence="4">Belongs to the histone H3 family.</text>
</comment>
<dbReference type="RefSeq" id="XP_005775374.1">
    <property type="nucleotide sequence ID" value="XM_005775317.1"/>
</dbReference>
<dbReference type="InterPro" id="IPR006620">
    <property type="entry name" value="Pro_4_hyd_alph"/>
</dbReference>
<dbReference type="GO" id="GO:0046982">
    <property type="term" value="F:protein heterodimerization activity"/>
    <property type="evidence" value="ECO:0007669"/>
    <property type="project" value="InterPro"/>
</dbReference>
<dbReference type="InterPro" id="IPR007125">
    <property type="entry name" value="H2A/H2B/H3"/>
</dbReference>
<sequence>MARTKQTARKSTGGKAPRKQLATKAARKSAPATGGVKKPHRYRPGTVALREIRRYQKSTELLIRKLPFQRLVREIAQDFKTDLRFQSSAVVALQEASEAYLVGLFEDTNLCAIHAKRVTIMPKDIQLARRIRGERAPAQVAPPGHSLQHSLLDDGAWEERVVRDLVPDQRGLIVAVDHFLSPDECWALVTAASSIGLQPPRPDDLRPKKGEAFLCRETLALVDQPLAARLWRRLLPLLPPLDGRSPVGLHGDVHGAGGASLLKFYRYRRGHSFGLHVDTSHKGGGPGEETEFTLLVYLNTQGEAVAGEAAGEEAQQPLVGGDTVFMRTAKAELCRVSPRAGVALLHAHGRRCCMHEAEEVRRGVKWVLRADVLYRRVDAAAPPPGAPLAAGAGAGGGRRRGKAGRPVTPCES</sequence>
<keyword evidence="10" id="KW-0544">Nucleosome core</keyword>
<evidence type="ECO:0000259" key="12">
    <source>
        <dbReference type="SMART" id="SM00702"/>
    </source>
</evidence>
<keyword evidence="8" id="KW-0238">DNA-binding</keyword>
<dbReference type="GO" id="GO:0000786">
    <property type="term" value="C:nucleosome"/>
    <property type="evidence" value="ECO:0007669"/>
    <property type="project" value="UniProtKB-KW"/>
</dbReference>
<evidence type="ECO:0000256" key="7">
    <source>
        <dbReference type="ARBA" id="ARBA00023002"/>
    </source>
</evidence>
<dbReference type="KEGG" id="ehx:EMIHUDRAFT_461181"/>
<dbReference type="GO" id="GO:0051213">
    <property type="term" value="F:dioxygenase activity"/>
    <property type="evidence" value="ECO:0007669"/>
    <property type="project" value="UniProtKB-KW"/>
</dbReference>
<dbReference type="FunFam" id="1.10.20.10:FF:000044">
    <property type="entry name" value="Histone H3.3"/>
    <property type="match status" value="1"/>
</dbReference>
<dbReference type="PANTHER" id="PTHR11426">
    <property type="entry name" value="HISTONE H3"/>
    <property type="match status" value="1"/>
</dbReference>
<evidence type="ECO:0000313" key="14">
    <source>
        <dbReference type="Proteomes" id="UP000013827"/>
    </source>
</evidence>
<dbReference type="SMART" id="SM00702">
    <property type="entry name" value="P4Hc"/>
    <property type="match status" value="1"/>
</dbReference>
<protein>
    <recommendedName>
        <fullName evidence="12">Prolyl 4-hydroxylase alpha subunit domain-containing protein</fullName>
    </recommendedName>
</protein>
<keyword evidence="6" id="KW-0223">Dioxygenase</keyword>
<evidence type="ECO:0000256" key="3">
    <source>
        <dbReference type="ARBA" id="ARBA00004286"/>
    </source>
</evidence>
<reference evidence="14" key="1">
    <citation type="journal article" date="2013" name="Nature">
        <title>Pan genome of the phytoplankton Emiliania underpins its global distribution.</title>
        <authorList>
            <person name="Read B.A."/>
            <person name="Kegel J."/>
            <person name="Klute M.J."/>
            <person name="Kuo A."/>
            <person name="Lefebvre S.C."/>
            <person name="Maumus F."/>
            <person name="Mayer C."/>
            <person name="Miller J."/>
            <person name="Monier A."/>
            <person name="Salamov A."/>
            <person name="Young J."/>
            <person name="Aguilar M."/>
            <person name="Claverie J.M."/>
            <person name="Frickenhaus S."/>
            <person name="Gonzalez K."/>
            <person name="Herman E.K."/>
            <person name="Lin Y.C."/>
            <person name="Napier J."/>
            <person name="Ogata H."/>
            <person name="Sarno A.F."/>
            <person name="Shmutz J."/>
            <person name="Schroeder D."/>
            <person name="de Vargas C."/>
            <person name="Verret F."/>
            <person name="von Dassow P."/>
            <person name="Valentin K."/>
            <person name="Van de Peer Y."/>
            <person name="Wheeler G."/>
            <person name="Dacks J.B."/>
            <person name="Delwiche C.F."/>
            <person name="Dyhrman S.T."/>
            <person name="Glockner G."/>
            <person name="John U."/>
            <person name="Richards T."/>
            <person name="Worden A.Z."/>
            <person name="Zhang X."/>
            <person name="Grigoriev I.V."/>
            <person name="Allen A.E."/>
            <person name="Bidle K."/>
            <person name="Borodovsky M."/>
            <person name="Bowler C."/>
            <person name="Brownlee C."/>
            <person name="Cock J.M."/>
            <person name="Elias M."/>
            <person name="Gladyshev V.N."/>
            <person name="Groth M."/>
            <person name="Guda C."/>
            <person name="Hadaegh A."/>
            <person name="Iglesias-Rodriguez M.D."/>
            <person name="Jenkins J."/>
            <person name="Jones B.M."/>
            <person name="Lawson T."/>
            <person name="Leese F."/>
            <person name="Lindquist E."/>
            <person name="Lobanov A."/>
            <person name="Lomsadze A."/>
            <person name="Malik S.B."/>
            <person name="Marsh M.E."/>
            <person name="Mackinder L."/>
            <person name="Mock T."/>
            <person name="Mueller-Roeber B."/>
            <person name="Pagarete A."/>
            <person name="Parker M."/>
            <person name="Probert I."/>
            <person name="Quesneville H."/>
            <person name="Raines C."/>
            <person name="Rensing S.A."/>
            <person name="Riano-Pachon D.M."/>
            <person name="Richier S."/>
            <person name="Rokitta S."/>
            <person name="Shiraiwa Y."/>
            <person name="Soanes D.M."/>
            <person name="van der Giezen M."/>
            <person name="Wahlund T.M."/>
            <person name="Williams B."/>
            <person name="Wilson W."/>
            <person name="Wolfe G."/>
            <person name="Wurch L.L."/>
        </authorList>
    </citation>
    <scope>NUCLEOTIDE SEQUENCE</scope>
</reference>
<dbReference type="InterPro" id="IPR009072">
    <property type="entry name" value="Histone-fold"/>
</dbReference>
<dbReference type="SUPFAM" id="SSF47113">
    <property type="entry name" value="Histone-fold"/>
    <property type="match status" value="1"/>
</dbReference>
<dbReference type="SMART" id="SM00428">
    <property type="entry name" value="H3"/>
    <property type="match status" value="1"/>
</dbReference>
<feature type="domain" description="Prolyl 4-hydroxylase alpha subunit" evidence="12">
    <location>
        <begin position="171"/>
        <end position="373"/>
    </location>
</feature>
<dbReference type="FunFam" id="1.10.20.10:FF:000078">
    <property type="entry name" value="Histone H3"/>
    <property type="match status" value="1"/>
</dbReference>
<evidence type="ECO:0000256" key="2">
    <source>
        <dbReference type="ARBA" id="ARBA00004123"/>
    </source>
</evidence>
<dbReference type="eggNOG" id="KOG1745">
    <property type="taxonomic scope" value="Eukaryota"/>
</dbReference>
<dbReference type="HOGENOM" id="CLU_668060_0_0_1"/>
<dbReference type="STRING" id="2903.R1E8B1"/>
<dbReference type="Pfam" id="PF00125">
    <property type="entry name" value="Histone"/>
    <property type="match status" value="1"/>
</dbReference>
<dbReference type="Proteomes" id="UP000013827">
    <property type="component" value="Unassembled WGS sequence"/>
</dbReference>
<dbReference type="GO" id="GO:0003677">
    <property type="term" value="F:DNA binding"/>
    <property type="evidence" value="ECO:0007669"/>
    <property type="project" value="UniProtKB-KW"/>
</dbReference>
<evidence type="ECO:0000256" key="6">
    <source>
        <dbReference type="ARBA" id="ARBA00022964"/>
    </source>
</evidence>
<accession>A0A0D3JHG0</accession>
<evidence type="ECO:0000256" key="5">
    <source>
        <dbReference type="ARBA" id="ARBA00022454"/>
    </source>
</evidence>
<dbReference type="PaxDb" id="2903-EOD22945"/>
<dbReference type="EnsemblProtists" id="EOD22945">
    <property type="protein sequence ID" value="EOD22945"/>
    <property type="gene ID" value="EMIHUDRAFT_461181"/>
</dbReference>
<evidence type="ECO:0000256" key="11">
    <source>
        <dbReference type="SAM" id="MobiDB-lite"/>
    </source>
</evidence>
<reference evidence="13" key="2">
    <citation type="submission" date="2024-10" db="UniProtKB">
        <authorList>
            <consortium name="EnsemblProtists"/>
        </authorList>
    </citation>
    <scope>IDENTIFICATION</scope>
</reference>
<dbReference type="GO" id="GO:0030527">
    <property type="term" value="F:structural constituent of chromatin"/>
    <property type="evidence" value="ECO:0007669"/>
    <property type="project" value="InterPro"/>
</dbReference>
<evidence type="ECO:0000256" key="10">
    <source>
        <dbReference type="ARBA" id="ARBA00023269"/>
    </source>
</evidence>
<name>A0A0D3JHG0_EMIH1</name>
<feature type="region of interest" description="Disordered" evidence="11">
    <location>
        <begin position="1"/>
        <end position="42"/>
    </location>
</feature>
<dbReference type="AlphaFoldDB" id="A0A0D3JHG0"/>
<dbReference type="GO" id="GO:0005506">
    <property type="term" value="F:iron ion binding"/>
    <property type="evidence" value="ECO:0007669"/>
    <property type="project" value="InterPro"/>
</dbReference>
<dbReference type="PROSITE" id="PS00959">
    <property type="entry name" value="HISTONE_H3_2"/>
    <property type="match status" value="1"/>
</dbReference>
<dbReference type="InterPro" id="IPR044862">
    <property type="entry name" value="Pro_4_hyd_alph_FE2OG_OXY"/>
</dbReference>
<feature type="region of interest" description="Disordered" evidence="11">
    <location>
        <begin position="383"/>
        <end position="412"/>
    </location>
</feature>
<comment type="subcellular location">
    <subcellularLocation>
        <location evidence="3">Chromosome</location>
    </subcellularLocation>
    <subcellularLocation>
        <location evidence="2">Nucleus</location>
    </subcellularLocation>
</comment>
<comment type="cofactor">
    <cofactor evidence="1">
        <name>L-ascorbate</name>
        <dbReference type="ChEBI" id="CHEBI:38290"/>
    </cofactor>
</comment>
<evidence type="ECO:0000256" key="8">
    <source>
        <dbReference type="ARBA" id="ARBA00023125"/>
    </source>
</evidence>
<evidence type="ECO:0000256" key="9">
    <source>
        <dbReference type="ARBA" id="ARBA00023242"/>
    </source>
</evidence>
<evidence type="ECO:0000313" key="13">
    <source>
        <dbReference type="EnsemblProtists" id="EOD22945"/>
    </source>
</evidence>
<dbReference type="CDD" id="cd22911">
    <property type="entry name" value="HFD_H3"/>
    <property type="match status" value="1"/>
</dbReference>
<dbReference type="PRINTS" id="PR00622">
    <property type="entry name" value="HISTONEH3"/>
</dbReference>
<dbReference type="GO" id="GO:0031418">
    <property type="term" value="F:L-ascorbic acid binding"/>
    <property type="evidence" value="ECO:0007669"/>
    <property type="project" value="InterPro"/>
</dbReference>
<dbReference type="Gene3D" id="2.60.120.620">
    <property type="entry name" value="q2cbj1_9rhob like domain"/>
    <property type="match status" value="1"/>
</dbReference>
<dbReference type="GeneID" id="17268492"/>
<keyword evidence="14" id="KW-1185">Reference proteome</keyword>
<proteinExistence type="inferred from homology"/>
<dbReference type="InterPro" id="IPR000164">
    <property type="entry name" value="Histone_H3/CENP-A"/>
</dbReference>
<dbReference type="PROSITE" id="PS00322">
    <property type="entry name" value="HISTONE_H3_1"/>
    <property type="match status" value="1"/>
</dbReference>
<dbReference type="Pfam" id="PF13640">
    <property type="entry name" value="2OG-FeII_Oxy_3"/>
    <property type="match status" value="1"/>
</dbReference>
<keyword evidence="9" id="KW-0539">Nucleus</keyword>
<organism evidence="13 14">
    <name type="scientific">Emiliania huxleyi (strain CCMP1516)</name>
    <dbReference type="NCBI Taxonomy" id="280463"/>
    <lineage>
        <taxon>Eukaryota</taxon>
        <taxon>Haptista</taxon>
        <taxon>Haptophyta</taxon>
        <taxon>Prymnesiophyceae</taxon>
        <taxon>Isochrysidales</taxon>
        <taxon>Noelaerhabdaceae</taxon>
        <taxon>Emiliania</taxon>
    </lineage>
</organism>
<evidence type="ECO:0000256" key="1">
    <source>
        <dbReference type="ARBA" id="ARBA00001961"/>
    </source>
</evidence>
<keyword evidence="7" id="KW-0560">Oxidoreductase</keyword>
<dbReference type="GO" id="GO:0016705">
    <property type="term" value="F:oxidoreductase activity, acting on paired donors, with incorporation or reduction of molecular oxygen"/>
    <property type="evidence" value="ECO:0007669"/>
    <property type="project" value="InterPro"/>
</dbReference>